<keyword evidence="2 4" id="KW-0560">Oxidoreductase</keyword>
<dbReference type="OrthoDB" id="9805416at2"/>
<evidence type="ECO:0000256" key="3">
    <source>
        <dbReference type="ARBA" id="ARBA00023027"/>
    </source>
</evidence>
<dbReference type="PANTHER" id="PTHR42789">
    <property type="entry name" value="D-ISOMER SPECIFIC 2-HYDROXYACID DEHYDROGENASE FAMILY PROTEIN (AFU_ORTHOLOGUE AFUA_6G10090)"/>
    <property type="match status" value="1"/>
</dbReference>
<dbReference type="RefSeq" id="WP_092838864.1">
    <property type="nucleotide sequence ID" value="NZ_FNJL01000035.1"/>
</dbReference>
<evidence type="ECO:0000256" key="1">
    <source>
        <dbReference type="ARBA" id="ARBA00005854"/>
    </source>
</evidence>
<protein>
    <submittedName>
        <fullName evidence="7">Lactate dehydrogenase</fullName>
    </submittedName>
</protein>
<feature type="domain" description="D-isomer specific 2-hydroxyacid dehydrogenase NAD-binding" evidence="6">
    <location>
        <begin position="116"/>
        <end position="288"/>
    </location>
</feature>
<dbReference type="PANTHER" id="PTHR42789:SF1">
    <property type="entry name" value="D-ISOMER SPECIFIC 2-HYDROXYACID DEHYDROGENASE FAMILY PROTEIN (AFU_ORTHOLOGUE AFUA_6G10090)"/>
    <property type="match status" value="1"/>
</dbReference>
<evidence type="ECO:0000259" key="5">
    <source>
        <dbReference type="Pfam" id="PF00389"/>
    </source>
</evidence>
<evidence type="ECO:0000256" key="2">
    <source>
        <dbReference type="ARBA" id="ARBA00023002"/>
    </source>
</evidence>
<dbReference type="Pfam" id="PF02826">
    <property type="entry name" value="2-Hacid_dh_C"/>
    <property type="match status" value="1"/>
</dbReference>
<evidence type="ECO:0000313" key="8">
    <source>
        <dbReference type="Proteomes" id="UP000199317"/>
    </source>
</evidence>
<evidence type="ECO:0000313" key="7">
    <source>
        <dbReference type="EMBL" id="SDP87565.1"/>
    </source>
</evidence>
<dbReference type="InterPro" id="IPR006139">
    <property type="entry name" value="D-isomer_2_OHA_DH_cat_dom"/>
</dbReference>
<dbReference type="GO" id="GO:0016616">
    <property type="term" value="F:oxidoreductase activity, acting on the CH-OH group of donors, NAD or NADP as acceptor"/>
    <property type="evidence" value="ECO:0007669"/>
    <property type="project" value="InterPro"/>
</dbReference>
<comment type="similarity">
    <text evidence="1 4">Belongs to the D-isomer specific 2-hydroxyacid dehydrogenase family.</text>
</comment>
<dbReference type="Pfam" id="PF00389">
    <property type="entry name" value="2-Hacid_dh"/>
    <property type="match status" value="1"/>
</dbReference>
<dbReference type="AlphaFoldDB" id="A0A1H0WAT8"/>
<keyword evidence="8" id="KW-1185">Reference proteome</keyword>
<dbReference type="InterPro" id="IPR006140">
    <property type="entry name" value="D-isomer_DH_NAD-bd"/>
</dbReference>
<dbReference type="InterPro" id="IPR036291">
    <property type="entry name" value="NAD(P)-bd_dom_sf"/>
</dbReference>
<dbReference type="CDD" id="cd12169">
    <property type="entry name" value="PGDH_like_1"/>
    <property type="match status" value="1"/>
</dbReference>
<proteinExistence type="inferred from homology"/>
<dbReference type="SUPFAM" id="SSF52283">
    <property type="entry name" value="Formate/glycerate dehydrogenase catalytic domain-like"/>
    <property type="match status" value="1"/>
</dbReference>
<keyword evidence="3" id="KW-0520">NAD</keyword>
<dbReference type="Proteomes" id="UP000199317">
    <property type="component" value="Unassembled WGS sequence"/>
</dbReference>
<reference evidence="8" key="1">
    <citation type="submission" date="2016-10" db="EMBL/GenBank/DDBJ databases">
        <authorList>
            <person name="Varghese N."/>
            <person name="Submissions S."/>
        </authorList>
    </citation>
    <scope>NUCLEOTIDE SEQUENCE [LARGE SCALE GENOMIC DNA]</scope>
    <source>
        <strain evidence="8">DSM 17101</strain>
    </source>
</reference>
<dbReference type="Gene3D" id="3.40.50.720">
    <property type="entry name" value="NAD(P)-binding Rossmann-like Domain"/>
    <property type="match status" value="2"/>
</dbReference>
<evidence type="ECO:0000256" key="4">
    <source>
        <dbReference type="RuleBase" id="RU003719"/>
    </source>
</evidence>
<dbReference type="SUPFAM" id="SSF51735">
    <property type="entry name" value="NAD(P)-binding Rossmann-fold domains"/>
    <property type="match status" value="1"/>
</dbReference>
<gene>
    <name evidence="7" type="ORF">SAMN04489708_1359</name>
</gene>
<evidence type="ECO:0000259" key="6">
    <source>
        <dbReference type="Pfam" id="PF02826"/>
    </source>
</evidence>
<accession>A0A1H0WAT8</accession>
<dbReference type="FunFam" id="3.40.50.720:FF:000203">
    <property type="entry name" value="D-3-phosphoglycerate dehydrogenase (SerA)"/>
    <property type="match status" value="1"/>
</dbReference>
<sequence>MKPRVAILDDYQGIALRMADWSALQQRCELVSFDRHLEEDEAVAALQDFDAVCLLRERMAFPASLIERLPRLRFIAVTGIRNRTLDLEAALGRGIVVSHTERRGDGLGATAELAWGLILALARHLPQEFANMREGRWQTTLGTALGGRTLGLLGLGRLGRRMVPVARAFGMDVVAWSQNLTDEAAQAAGCRRVDKQELFARSDFISLHLVLSERSRHIVGAQELAAMQPHAVIVNTSRGPLIDRAALVEALQAGRIAGAGLDTFDVEPLPAGDPLRRLPNVVLTPHLGYTVEELLRPFYEDTVENLAAFLDGRPLRLLRPDTPGH</sequence>
<dbReference type="EMBL" id="FNJL01000035">
    <property type="protein sequence ID" value="SDP87565.1"/>
    <property type="molecule type" value="Genomic_DNA"/>
</dbReference>
<dbReference type="GO" id="GO:0051287">
    <property type="term" value="F:NAD binding"/>
    <property type="evidence" value="ECO:0007669"/>
    <property type="project" value="InterPro"/>
</dbReference>
<organism evidence="7 8">
    <name type="scientific">Paracidovorax cattleyae</name>
    <dbReference type="NCBI Taxonomy" id="80868"/>
    <lineage>
        <taxon>Bacteria</taxon>
        <taxon>Pseudomonadati</taxon>
        <taxon>Pseudomonadota</taxon>
        <taxon>Betaproteobacteria</taxon>
        <taxon>Burkholderiales</taxon>
        <taxon>Comamonadaceae</taxon>
        <taxon>Paracidovorax</taxon>
    </lineage>
</organism>
<feature type="domain" description="D-isomer specific 2-hydroxyacid dehydrogenase catalytic" evidence="5">
    <location>
        <begin position="17"/>
        <end position="315"/>
    </location>
</feature>
<name>A0A1H0WAT8_9BURK</name>
<dbReference type="InterPro" id="IPR050857">
    <property type="entry name" value="D-2-hydroxyacid_DH"/>
</dbReference>